<dbReference type="InterPro" id="IPR001173">
    <property type="entry name" value="Glyco_trans_2-like"/>
</dbReference>
<name>A0A0N7KWH4_9ENTR</name>
<organism evidence="2">
    <name type="scientific">Klebsiella sp. 4463/52</name>
    <dbReference type="NCBI Taxonomy" id="1497830"/>
    <lineage>
        <taxon>Bacteria</taxon>
        <taxon>Pseudomonadati</taxon>
        <taxon>Pseudomonadota</taxon>
        <taxon>Gammaproteobacteria</taxon>
        <taxon>Enterobacterales</taxon>
        <taxon>Enterobacteriaceae</taxon>
        <taxon>Klebsiella/Raoultella group</taxon>
        <taxon>Klebsiella</taxon>
    </lineage>
</organism>
<keyword evidence="2" id="KW-0808">Transferase</keyword>
<evidence type="ECO:0000259" key="1">
    <source>
        <dbReference type="Pfam" id="PF00535"/>
    </source>
</evidence>
<dbReference type="AlphaFoldDB" id="A0A0N7KWH4"/>
<dbReference type="SUPFAM" id="SSF53448">
    <property type="entry name" value="Nucleotide-diphospho-sugar transferases"/>
    <property type="match status" value="1"/>
</dbReference>
<evidence type="ECO:0000313" key="2">
    <source>
        <dbReference type="EMBL" id="BAT24129.1"/>
    </source>
</evidence>
<dbReference type="Gene3D" id="3.90.550.10">
    <property type="entry name" value="Spore Coat Polysaccharide Biosynthesis Protein SpsA, Chain A"/>
    <property type="match status" value="1"/>
</dbReference>
<dbReference type="Pfam" id="PF00535">
    <property type="entry name" value="Glycos_transf_2"/>
    <property type="match status" value="1"/>
</dbReference>
<accession>A0A0N7KWH4</accession>
<dbReference type="InterPro" id="IPR029044">
    <property type="entry name" value="Nucleotide-diphossugar_trans"/>
</dbReference>
<feature type="domain" description="Glycosyltransferase 2-like" evidence="1">
    <location>
        <begin position="43"/>
        <end position="138"/>
    </location>
</feature>
<dbReference type="CDD" id="cd00761">
    <property type="entry name" value="Glyco_tranf_GTA_type"/>
    <property type="match status" value="1"/>
</dbReference>
<reference evidence="2" key="1">
    <citation type="submission" date="2014-04" db="EMBL/GenBank/DDBJ databases">
        <authorList>
            <person name="Harrison E."/>
        </authorList>
    </citation>
    <scope>NUCLEOTIDE SEQUENCE</scope>
    <source>
        <strain evidence="2">4463/52</strain>
    </source>
</reference>
<reference evidence="2" key="2">
    <citation type="journal article" date="2015" name="Sci. Rep.">
        <title>Genetic analysis of capsular polysaccharide synthesis gene clusters in 79 capsular types of Klebsiella spp.</title>
        <authorList>
            <person name="Pan Y.J."/>
            <person name="Lin T.L."/>
            <person name="Chen C.T."/>
            <person name="Chen Y.Y."/>
            <person name="Hsieh P.F."/>
            <person name="Hsu C.R."/>
            <person name="Wu M.C."/>
            <person name="Wang J.T."/>
        </authorList>
    </citation>
    <scope>NUCLEOTIDE SEQUENCE</scope>
    <source>
        <strain evidence="2">4463/52</strain>
    </source>
</reference>
<dbReference type="EMBL" id="AB924597">
    <property type="protein sequence ID" value="BAT24129.1"/>
    <property type="molecule type" value="Genomic_DNA"/>
</dbReference>
<sequence length="275" mass="31869">MISVNITTTSNRTSLCAATIYSFYNQSIRPDIINLWISREPYLSDDGFTEVPKFVEELNMICDLIKVHFVKNTGPYRKILPALKEASNDDVLVYADDDVIYSFKWLEELYNEFIKHNREYVVASRVRMMKRNFTGNYCSYSMFPVITENIIMNNDFLITGVGGAVLMKKHIRDEYLTNEDYLEIAPKTDDVWISKILQLSHSSVVTCPRGLSCIMEITHNTDALSYYNNQLRYNSGLLTKITRKLKAFFYRKLGLSLTNNDLSIKKVNKFFKSSL</sequence>
<dbReference type="GO" id="GO:0016740">
    <property type="term" value="F:transferase activity"/>
    <property type="evidence" value="ECO:0007669"/>
    <property type="project" value="UniProtKB-KW"/>
</dbReference>
<proteinExistence type="predicted"/>
<gene>
    <name evidence="2" type="primary">wcuH</name>
</gene>
<protein>
    <submittedName>
        <fullName evidence="2">Glycosyl transferase</fullName>
    </submittedName>
</protein>